<sequence>MQGSFWSRFISMNSWSPPRLSDLANQSLMWHEASAIASLELLPMELFPPFVAAVAGRHSETLKAMVQAWPFTRLCLGALMKSQQPHQGILKAVLDGLDVLLAQKIRPRRWKLKVLDLRENTCTNFWSVWSGNRSRASLCSLEEPEAAQPRTKRGKVDSLRTGERQPLTPLEVLIDLCFLEGGLDEFLTFLINRVKQRKGLLHLFSRKVMISAMPLQNIEKILKMVQLDCVEEVKLSTLTRFAPHLGQMVTLSRLVSYIYLTSCISPALEEKRVAQLTSQFLSLHQLQELYLDSVLFLKGCLDQVLRCLKTPSKTPSITNCLLSESDLTHLSLCLSTSHLRDLSLSGVILTSLSPEFIQVLLKRASTTLQHLDFEGCGILDSQVTAILPALGRCSQLITFSFCGNPVSMAVLESLLRHAIPLIKFRFGLFPTPLECSMGIQGTLHLGTLREYLAKLRLIQQELGRSSRVLFNSSACPDSGTRIFYGLEPILCPCHMPA</sequence>
<proteinExistence type="inferred from homology"/>
<reference evidence="4" key="2">
    <citation type="submission" date="2025-08" db="UniProtKB">
        <authorList>
            <consortium name="Ensembl"/>
        </authorList>
    </citation>
    <scope>IDENTIFICATION</scope>
    <source>
        <strain evidence="4">Isolate ISIS603380</strain>
    </source>
</reference>
<evidence type="ECO:0000256" key="1">
    <source>
        <dbReference type="ARBA" id="ARBA00009608"/>
    </source>
</evidence>
<dbReference type="STRING" id="9785.ENSLAFP00000005030"/>
<evidence type="ECO:0000256" key="3">
    <source>
        <dbReference type="ARBA" id="ARBA00022737"/>
    </source>
</evidence>
<dbReference type="GO" id="GO:0043066">
    <property type="term" value="P:negative regulation of apoptotic process"/>
    <property type="evidence" value="ECO:0007669"/>
    <property type="project" value="InterPro"/>
</dbReference>
<dbReference type="OMA" id="CPCFMPA"/>
<dbReference type="PANTHER" id="PTHR14224:SF24">
    <property type="entry name" value="MELANOMA ANTIGEN PREFERENTIALLY EXPRESSED IN TUMORS"/>
    <property type="match status" value="1"/>
</dbReference>
<evidence type="ECO:0000313" key="5">
    <source>
        <dbReference type="Proteomes" id="UP000007646"/>
    </source>
</evidence>
<dbReference type="InterPro" id="IPR032675">
    <property type="entry name" value="LRR_dom_sf"/>
</dbReference>
<dbReference type="GO" id="GO:0045596">
    <property type="term" value="P:negative regulation of cell differentiation"/>
    <property type="evidence" value="ECO:0007669"/>
    <property type="project" value="InterPro"/>
</dbReference>
<dbReference type="GeneTree" id="ENSGT01030000234531"/>
<dbReference type="AlphaFoldDB" id="G3SXB2"/>
<dbReference type="GO" id="GO:0008284">
    <property type="term" value="P:positive regulation of cell population proliferation"/>
    <property type="evidence" value="ECO:0007669"/>
    <property type="project" value="InterPro"/>
</dbReference>
<evidence type="ECO:0000256" key="2">
    <source>
        <dbReference type="ARBA" id="ARBA00022614"/>
    </source>
</evidence>
<comment type="similarity">
    <text evidence="1">Belongs to the PRAME family.</text>
</comment>
<dbReference type="FunCoup" id="G3SXB2">
    <property type="interactions" value="6"/>
</dbReference>
<dbReference type="HOGENOM" id="CLU_039635_2_1_1"/>
<dbReference type="InterPro" id="IPR026271">
    <property type="entry name" value="PRAME"/>
</dbReference>
<keyword evidence="5" id="KW-1185">Reference proteome</keyword>
<keyword evidence="3" id="KW-0677">Repeat</keyword>
<reference evidence="4" key="3">
    <citation type="submission" date="2025-09" db="UniProtKB">
        <authorList>
            <consortium name="Ensembl"/>
        </authorList>
    </citation>
    <scope>IDENTIFICATION</scope>
    <source>
        <strain evidence="4">Isolate ISIS603380</strain>
    </source>
</reference>
<gene>
    <name evidence="4" type="primary">LOC100658583</name>
</gene>
<dbReference type="PANTHER" id="PTHR14224">
    <property type="entry name" value="SIMILAR TO PREFERENTIALLY EXPRESSED ANTIGEN IN MELANOMA-LIKE 3"/>
    <property type="match status" value="1"/>
</dbReference>
<accession>G3SXB2</accession>
<dbReference type="GO" id="GO:0005737">
    <property type="term" value="C:cytoplasm"/>
    <property type="evidence" value="ECO:0007669"/>
    <property type="project" value="TreeGrafter"/>
</dbReference>
<dbReference type="PIRSF" id="PIRSF038286">
    <property type="entry name" value="PRAME"/>
    <property type="match status" value="1"/>
</dbReference>
<dbReference type="eggNOG" id="ENOG502QWSJ">
    <property type="taxonomic scope" value="Eukaryota"/>
</dbReference>
<dbReference type="GO" id="GO:0045892">
    <property type="term" value="P:negative regulation of DNA-templated transcription"/>
    <property type="evidence" value="ECO:0007669"/>
    <property type="project" value="InterPro"/>
</dbReference>
<dbReference type="Gene3D" id="3.80.10.10">
    <property type="entry name" value="Ribonuclease Inhibitor"/>
    <property type="match status" value="1"/>
</dbReference>
<keyword evidence="2" id="KW-0433">Leucine-rich repeat</keyword>
<dbReference type="InterPro" id="IPR050694">
    <property type="entry name" value="LRRC14/PRAME"/>
</dbReference>
<dbReference type="InParanoid" id="G3SXB2"/>
<evidence type="ECO:0000313" key="4">
    <source>
        <dbReference type="Ensembl" id="ENSLAFP00000005030.3"/>
    </source>
</evidence>
<reference evidence="4 5" key="1">
    <citation type="submission" date="2009-06" db="EMBL/GenBank/DDBJ databases">
        <title>The Genome Sequence of Loxodonta africana (African elephant).</title>
        <authorList>
            <person name="Di Palma F."/>
            <person name="Heiman D."/>
            <person name="Young S."/>
            <person name="Johnson J."/>
            <person name="Lander E.S."/>
            <person name="Lindblad-Toh K."/>
        </authorList>
    </citation>
    <scope>NUCLEOTIDE SEQUENCE [LARGE SCALE GENOMIC DNA]</scope>
    <source>
        <strain evidence="4 5">Isolate ISIS603380</strain>
    </source>
</reference>
<dbReference type="Proteomes" id="UP000007646">
    <property type="component" value="Unassembled WGS sequence"/>
</dbReference>
<organism evidence="4 5">
    <name type="scientific">Loxodonta africana</name>
    <name type="common">African elephant</name>
    <dbReference type="NCBI Taxonomy" id="9785"/>
    <lineage>
        <taxon>Eukaryota</taxon>
        <taxon>Metazoa</taxon>
        <taxon>Chordata</taxon>
        <taxon>Craniata</taxon>
        <taxon>Vertebrata</taxon>
        <taxon>Euteleostomi</taxon>
        <taxon>Mammalia</taxon>
        <taxon>Eutheria</taxon>
        <taxon>Afrotheria</taxon>
        <taxon>Proboscidea</taxon>
        <taxon>Elephantidae</taxon>
        <taxon>Loxodonta</taxon>
    </lineage>
</organism>
<dbReference type="Ensembl" id="ENSLAFT00000005998.3">
    <property type="protein sequence ID" value="ENSLAFP00000005030.3"/>
    <property type="gene ID" value="ENSLAFG00000005998.3"/>
</dbReference>
<dbReference type="SUPFAM" id="SSF52047">
    <property type="entry name" value="RNI-like"/>
    <property type="match status" value="1"/>
</dbReference>
<protein>
    <submittedName>
        <fullName evidence="4">Melanoma antigen preferentially expressed in tumors</fullName>
    </submittedName>
</protein>
<name>G3SXB2_LOXAF</name>